<dbReference type="Proteomes" id="UP001165685">
    <property type="component" value="Unassembled WGS sequence"/>
</dbReference>
<keyword evidence="1" id="KW-0472">Membrane</keyword>
<feature type="domain" description="TadE-like" evidence="2">
    <location>
        <begin position="14"/>
        <end position="56"/>
    </location>
</feature>
<evidence type="ECO:0000313" key="4">
    <source>
        <dbReference type="Proteomes" id="UP001165685"/>
    </source>
</evidence>
<gene>
    <name evidence="3" type="ORF">O4U47_21865</name>
</gene>
<dbReference type="InterPro" id="IPR012495">
    <property type="entry name" value="TadE-like_dom"/>
</dbReference>
<evidence type="ECO:0000259" key="2">
    <source>
        <dbReference type="Pfam" id="PF07811"/>
    </source>
</evidence>
<proteinExistence type="predicted"/>
<protein>
    <submittedName>
        <fullName evidence="3">TadE/TadG family type IV pilus assembly protein</fullName>
    </submittedName>
</protein>
<keyword evidence="1" id="KW-1133">Transmembrane helix</keyword>
<evidence type="ECO:0000256" key="1">
    <source>
        <dbReference type="SAM" id="Phobius"/>
    </source>
</evidence>
<sequence>MTGRELRLQGEQRGSAALELAVLTPLLILLVLLIVLAHRLTTATQAVDAAAHAGARAATLERTPEQARVAAEGAVADALRTHELSCSSHTLTLEAGALEPGGTVRAELTCRADLSGLTGLGVPLHRDVEGEADAVVDVYRGRP</sequence>
<dbReference type="EMBL" id="JAQFWP010000048">
    <property type="protein sequence ID" value="MDA2807168.1"/>
    <property type="molecule type" value="Genomic_DNA"/>
</dbReference>
<organism evidence="3 4">
    <name type="scientific">Nocardiopsis suaedae</name>
    <dbReference type="NCBI Taxonomy" id="3018444"/>
    <lineage>
        <taxon>Bacteria</taxon>
        <taxon>Bacillati</taxon>
        <taxon>Actinomycetota</taxon>
        <taxon>Actinomycetes</taxon>
        <taxon>Streptosporangiales</taxon>
        <taxon>Nocardiopsidaceae</taxon>
        <taxon>Nocardiopsis</taxon>
    </lineage>
</organism>
<accession>A0ABT4TR64</accession>
<feature type="transmembrane region" description="Helical" evidence="1">
    <location>
        <begin position="20"/>
        <end position="38"/>
    </location>
</feature>
<name>A0ABT4TR64_9ACTN</name>
<keyword evidence="1" id="KW-0812">Transmembrane</keyword>
<reference evidence="3" key="1">
    <citation type="submission" date="2023-01" db="EMBL/GenBank/DDBJ databases">
        <title>Draft genome sequence of Nocardiopsis sp. LSu2-4 isolated from halophytes.</title>
        <authorList>
            <person name="Duangmal K."/>
            <person name="Chantavorakit T."/>
        </authorList>
    </citation>
    <scope>NUCLEOTIDE SEQUENCE</scope>
    <source>
        <strain evidence="3">LSu2-4</strain>
    </source>
</reference>
<dbReference type="Pfam" id="PF07811">
    <property type="entry name" value="TadE"/>
    <property type="match status" value="1"/>
</dbReference>
<comment type="caution">
    <text evidence="3">The sequence shown here is derived from an EMBL/GenBank/DDBJ whole genome shotgun (WGS) entry which is preliminary data.</text>
</comment>
<keyword evidence="4" id="KW-1185">Reference proteome</keyword>
<evidence type="ECO:0000313" key="3">
    <source>
        <dbReference type="EMBL" id="MDA2807168.1"/>
    </source>
</evidence>
<dbReference type="RefSeq" id="WP_270679798.1">
    <property type="nucleotide sequence ID" value="NZ_JAQFWP010000048.1"/>
</dbReference>